<name>A0ACC1S6U1_9HYPO</name>
<keyword evidence="2" id="KW-1185">Reference proteome</keyword>
<proteinExistence type="predicted"/>
<organism evidence="1 2">
    <name type="scientific">Fusarium decemcellulare</name>
    <dbReference type="NCBI Taxonomy" id="57161"/>
    <lineage>
        <taxon>Eukaryota</taxon>
        <taxon>Fungi</taxon>
        <taxon>Dikarya</taxon>
        <taxon>Ascomycota</taxon>
        <taxon>Pezizomycotina</taxon>
        <taxon>Sordariomycetes</taxon>
        <taxon>Hypocreomycetidae</taxon>
        <taxon>Hypocreales</taxon>
        <taxon>Nectriaceae</taxon>
        <taxon>Fusarium</taxon>
        <taxon>Fusarium decemcellulare species complex</taxon>
    </lineage>
</organism>
<evidence type="ECO:0000313" key="1">
    <source>
        <dbReference type="EMBL" id="KAJ3533250.1"/>
    </source>
</evidence>
<gene>
    <name evidence="1" type="ORF">NM208_g8064</name>
</gene>
<accession>A0ACC1S6U1</accession>
<protein>
    <submittedName>
        <fullName evidence="1">Uncharacterized protein</fullName>
    </submittedName>
</protein>
<evidence type="ECO:0000313" key="2">
    <source>
        <dbReference type="Proteomes" id="UP001148629"/>
    </source>
</evidence>
<reference evidence="1" key="1">
    <citation type="submission" date="2022-08" db="EMBL/GenBank/DDBJ databases">
        <title>Genome Sequence of Fusarium decemcellulare.</title>
        <authorList>
            <person name="Buettner E."/>
        </authorList>
    </citation>
    <scope>NUCLEOTIDE SEQUENCE</scope>
    <source>
        <strain evidence="1">Babe19</strain>
    </source>
</reference>
<dbReference type="Proteomes" id="UP001148629">
    <property type="component" value="Unassembled WGS sequence"/>
</dbReference>
<dbReference type="EMBL" id="JANRMS010000885">
    <property type="protein sequence ID" value="KAJ3533250.1"/>
    <property type="molecule type" value="Genomic_DNA"/>
</dbReference>
<comment type="caution">
    <text evidence="1">The sequence shown here is derived from an EMBL/GenBank/DDBJ whole genome shotgun (WGS) entry which is preliminary data.</text>
</comment>
<sequence length="156" mass="16862">MCTRERGAPLLTGSAYNESILFAQLGAAAGSPLSAETRQALDNEFRCGARDSAVARRQRAVPTWRYIFANQDPLTNIGATHGDDVHQVFGDGSGLSDIFQDAWAAFARNPFSGLQKLGWPRYTCDGDTLVLIAPNKTVSVDFVSPDPYDEACPHVA</sequence>